<comment type="caution">
    <text evidence="1">The sequence shown here is derived from an EMBL/GenBank/DDBJ whole genome shotgun (WGS) entry which is preliminary data.</text>
</comment>
<gene>
    <name evidence="1" type="ORF">Amon02_000254400</name>
</gene>
<reference evidence="1" key="1">
    <citation type="submission" date="2023-04" db="EMBL/GenBank/DDBJ databases">
        <title>Ambrosiozyma monospora NBRC 10751.</title>
        <authorList>
            <person name="Ichikawa N."/>
            <person name="Sato H."/>
            <person name="Tonouchi N."/>
        </authorList>
    </citation>
    <scope>NUCLEOTIDE SEQUENCE</scope>
    <source>
        <strain evidence="1">NBRC 10751</strain>
    </source>
</reference>
<organism evidence="1 2">
    <name type="scientific">Ambrosiozyma monospora</name>
    <name type="common">Yeast</name>
    <name type="synonym">Endomycopsis monosporus</name>
    <dbReference type="NCBI Taxonomy" id="43982"/>
    <lineage>
        <taxon>Eukaryota</taxon>
        <taxon>Fungi</taxon>
        <taxon>Dikarya</taxon>
        <taxon>Ascomycota</taxon>
        <taxon>Saccharomycotina</taxon>
        <taxon>Pichiomycetes</taxon>
        <taxon>Pichiales</taxon>
        <taxon>Pichiaceae</taxon>
        <taxon>Ambrosiozyma</taxon>
    </lineage>
</organism>
<name>A0ACB5SY63_AMBMO</name>
<keyword evidence="2" id="KW-1185">Reference proteome</keyword>
<proteinExistence type="predicted"/>
<sequence length="1170" mass="130185">MSTRTSPRRKANSRNNSQDPITLSSDDENNNNRNNAIDETLQQPSVDYPGTARRSLRKRVGTRTYDLKKLLALDAPLIDDDGGLIDYSESYSDTDDRESQRLAESLSKMQQSNSVKKSVNKLGTSGTNKKSNSIVIKEPPKSTRSTTKRRRTSSKKQLQHSFIVQFKYDRSKPNSPNFDSRKPTLIIRPSTPSSSGLPILRVKPPSQSANIVTQPEVNQEELELPYRGLYSFKDANTYHTRPNRRFKERFRKFMRQGAKLTTQHSDATLVKQLTAEEQQLQREYELQTLTVSKMRCVHFRGFEIDTWYKSPYPQEYSSRYVLHLCEYCLQYFNSSFKLQRHELKCQYLSHPPGNEIYRDGKLSMFEIDGRKNVIYCQNLCLFAKLFLNSKTLYYDVEPFMFYVLCETVVNYKGELIYHFVGYFSKEKLNGTGYNLSCILTLPIYQRKGYGNFLIDFSYLLSKREFRLGTPEKPLSDLGLLSYRNYWRISVAKALKSILSLDPLPSSVSIDDIANLTGMIHNDVIVGLEQLHGLVFDPITGRYGITINVEIVEEVLAKWERKNYMKVQPDKLVWKPVILGPSGGINTTSTMVITTEDSSETQNDKEAGDSAKQKADGALLASSNSTLIPAHDVSKTSAQLGTSADNSSAVPLQENKVVEITETVELKNNDTTAIFQSALPNTNTASIDKHPLTEVTGSSKPVDELSDANGTTSKKNAENHDHTANNDSQQNLDDASEHMSNDKLKSSTMNTESSTTVEEKNERDTVQSVLAEDQSTNSSNGVETKNETPGADAVLTTINEQIEASVDIQKNVKQAGSSASVDGHAGAVLSKGPSSSDVVESNGKTEVKKSSTAESTQPDDCETSAQHNNEEIQPANPTHNNLDTKALPSVLSSVSTLITTNSRDGVSATEEVNSKDDDTVQSVPKYDEKGNKLMSSVSLILNFMQDDLEDDRDLEVQTLEKIQLDDQKLKEEKYKLNSVQKSSDTPIDSNQKTSASEGVDTTSLKEHQVISTVTTESKFSTGADDATSTGVVAISKITESTTVTENVSKVTNSNSNNNGAGQLSDKALVCFPGMFEDGMFSHINEPVDVISLDSPPNPAFDIDVNPRSRSKKAKNKKKNKADTSIVTMDDIDILLDDEDSDESFSDNEDGDYDVESEDNDDYEDDFQTRFS</sequence>
<accession>A0ACB5SY63</accession>
<dbReference type="EMBL" id="BSXS01001483">
    <property type="protein sequence ID" value="GME76312.1"/>
    <property type="molecule type" value="Genomic_DNA"/>
</dbReference>
<evidence type="ECO:0000313" key="2">
    <source>
        <dbReference type="Proteomes" id="UP001165064"/>
    </source>
</evidence>
<dbReference type="Proteomes" id="UP001165064">
    <property type="component" value="Unassembled WGS sequence"/>
</dbReference>
<evidence type="ECO:0000313" key="1">
    <source>
        <dbReference type="EMBL" id="GME76312.1"/>
    </source>
</evidence>
<protein>
    <submittedName>
        <fullName evidence="1">Unnamed protein product</fullName>
    </submittedName>
</protein>